<dbReference type="InterPro" id="IPR036505">
    <property type="entry name" value="Amidase/PGRP_sf"/>
</dbReference>
<dbReference type="SUPFAM" id="SSF55846">
    <property type="entry name" value="N-acetylmuramoyl-L-alanine amidase-like"/>
    <property type="match status" value="1"/>
</dbReference>
<proteinExistence type="predicted"/>
<evidence type="ECO:0000313" key="2">
    <source>
        <dbReference type="EMBL" id="MDJ1137934.1"/>
    </source>
</evidence>
<dbReference type="SMART" id="SM00257">
    <property type="entry name" value="LysM"/>
    <property type="match status" value="1"/>
</dbReference>
<dbReference type="Proteomes" id="UP001214441">
    <property type="component" value="Unassembled WGS sequence"/>
</dbReference>
<evidence type="ECO:0000259" key="1">
    <source>
        <dbReference type="PROSITE" id="PS51782"/>
    </source>
</evidence>
<dbReference type="PROSITE" id="PS51782">
    <property type="entry name" value="LYSM"/>
    <property type="match status" value="1"/>
</dbReference>
<dbReference type="EC" id="3.5.1.28" evidence="2"/>
<reference evidence="2 3" key="1">
    <citation type="submission" date="2023-05" db="EMBL/GenBank/DDBJ databases">
        <title>Streptantibioticus silvisoli sp. nov., acidotolerant actinomycetes 1 from pine litter.</title>
        <authorList>
            <person name="Swiecimska M."/>
            <person name="Golinska P."/>
            <person name="Sangal V."/>
            <person name="Wachnowicz B."/>
            <person name="Goodfellow M."/>
        </authorList>
    </citation>
    <scope>NUCLEOTIDE SEQUENCE [LARGE SCALE GENOMIC DNA]</scope>
    <source>
        <strain evidence="2 3">DSM 42109</strain>
    </source>
</reference>
<dbReference type="RefSeq" id="WP_274039025.1">
    <property type="nucleotide sequence ID" value="NZ_JANCPR020000069.1"/>
</dbReference>
<dbReference type="Pfam" id="PF01510">
    <property type="entry name" value="Amidase_2"/>
    <property type="match status" value="1"/>
</dbReference>
<dbReference type="InterPro" id="IPR036779">
    <property type="entry name" value="LysM_dom_sf"/>
</dbReference>
<dbReference type="InterPro" id="IPR018392">
    <property type="entry name" value="LysM"/>
</dbReference>
<comment type="caution">
    <text evidence="2">The sequence shown here is derived from an EMBL/GenBank/DDBJ whole genome shotgun (WGS) entry which is preliminary data.</text>
</comment>
<dbReference type="InterPro" id="IPR002502">
    <property type="entry name" value="Amidase_domain"/>
</dbReference>
<accession>A0ABT7AAA9</accession>
<dbReference type="SMART" id="SM00644">
    <property type="entry name" value="Ami_2"/>
    <property type="match status" value="1"/>
</dbReference>
<name>A0ABT7AAA9_9ACTN</name>
<protein>
    <submittedName>
        <fullName evidence="2">N-acetylmuramoyl-L-alanine amidase</fullName>
        <ecNumber evidence="2">3.5.1.28</ecNumber>
    </submittedName>
</protein>
<dbReference type="Gene3D" id="3.40.80.10">
    <property type="entry name" value="Peptidoglycan recognition protein-like"/>
    <property type="match status" value="1"/>
</dbReference>
<dbReference type="Gene3D" id="3.10.350.10">
    <property type="entry name" value="LysM domain"/>
    <property type="match status" value="1"/>
</dbReference>
<dbReference type="GO" id="GO:0008745">
    <property type="term" value="F:N-acetylmuramoyl-L-alanine amidase activity"/>
    <property type="evidence" value="ECO:0007669"/>
    <property type="project" value="UniProtKB-EC"/>
</dbReference>
<sequence length="261" mass="27775">MATPLTAAKFLAALKAEGIAVVEHDGWRTHTRTAKSRPWGPVHGVMLHHTGPGTEKGLIDLCRRGRADLPGPLVPGVITKSGTVHLVGYGRCNHAGSGDDDVLRAVIAESALPRPNEQTTDGNARFYGFEAINKGDGKDPWPDAQRDAMVRVSAALLRAHAWGGDGKTSVIAHKEWTNQKPDPRTSPGGADVSMAAIRALVAERLTHPAAWSPGGATHTVVPGETLSSIARDHGTAWLKLAQLNGLKTPYRIYPGNTIKLK</sequence>
<organism evidence="2 3">
    <name type="scientific">Streptomyces iconiensis</name>
    <dbReference type="NCBI Taxonomy" id="1384038"/>
    <lineage>
        <taxon>Bacteria</taxon>
        <taxon>Bacillati</taxon>
        <taxon>Actinomycetota</taxon>
        <taxon>Actinomycetes</taxon>
        <taxon>Kitasatosporales</taxon>
        <taxon>Streptomycetaceae</taxon>
        <taxon>Streptomyces</taxon>
    </lineage>
</organism>
<keyword evidence="3" id="KW-1185">Reference proteome</keyword>
<dbReference type="EMBL" id="JANCPR020000069">
    <property type="protein sequence ID" value="MDJ1137934.1"/>
    <property type="molecule type" value="Genomic_DNA"/>
</dbReference>
<dbReference type="SUPFAM" id="SSF54106">
    <property type="entry name" value="LysM domain"/>
    <property type="match status" value="1"/>
</dbReference>
<keyword evidence="2" id="KW-0378">Hydrolase</keyword>
<dbReference type="Pfam" id="PF01476">
    <property type="entry name" value="LysM"/>
    <property type="match status" value="1"/>
</dbReference>
<dbReference type="CDD" id="cd00118">
    <property type="entry name" value="LysM"/>
    <property type="match status" value="1"/>
</dbReference>
<feature type="domain" description="LysM" evidence="1">
    <location>
        <begin position="216"/>
        <end position="260"/>
    </location>
</feature>
<evidence type="ECO:0000313" key="3">
    <source>
        <dbReference type="Proteomes" id="UP001214441"/>
    </source>
</evidence>
<gene>
    <name evidence="2" type="ORF">NMN56_039455</name>
</gene>